<evidence type="ECO:0000256" key="2">
    <source>
        <dbReference type="ARBA" id="ARBA00023157"/>
    </source>
</evidence>
<dbReference type="EMBL" id="JAPTSV010000014">
    <property type="protein sequence ID" value="KAJ1520620.1"/>
    <property type="molecule type" value="Genomic_DNA"/>
</dbReference>
<organism evidence="4 5">
    <name type="scientific">Megalurothrips usitatus</name>
    <name type="common">bean blossom thrips</name>
    <dbReference type="NCBI Taxonomy" id="439358"/>
    <lineage>
        <taxon>Eukaryota</taxon>
        <taxon>Metazoa</taxon>
        <taxon>Ecdysozoa</taxon>
        <taxon>Arthropoda</taxon>
        <taxon>Hexapoda</taxon>
        <taxon>Insecta</taxon>
        <taxon>Pterygota</taxon>
        <taxon>Neoptera</taxon>
        <taxon>Paraneoptera</taxon>
        <taxon>Thysanoptera</taxon>
        <taxon>Terebrantia</taxon>
        <taxon>Thripoidea</taxon>
        <taxon>Thripidae</taxon>
        <taxon>Megalurothrips</taxon>
    </lineage>
</organism>
<evidence type="ECO:0000256" key="1">
    <source>
        <dbReference type="ARBA" id="ARBA00007347"/>
    </source>
</evidence>
<gene>
    <name evidence="4" type="ORF">ONE63_003729</name>
</gene>
<dbReference type="Proteomes" id="UP001075354">
    <property type="component" value="Chromosome 14"/>
</dbReference>
<proteinExistence type="inferred from homology"/>
<comment type="caution">
    <text evidence="4">The sequence shown here is derived from an EMBL/GenBank/DDBJ whole genome shotgun (WGS) entry which is preliminary data.</text>
</comment>
<reference evidence="4" key="1">
    <citation type="submission" date="2022-12" db="EMBL/GenBank/DDBJ databases">
        <title>Chromosome-level genome assembly of the bean flower thrips Megalurothrips usitatus.</title>
        <authorList>
            <person name="Ma L."/>
            <person name="Liu Q."/>
            <person name="Li H."/>
            <person name="Cai W."/>
        </authorList>
    </citation>
    <scope>NUCLEOTIDE SEQUENCE</scope>
    <source>
        <strain evidence="4">Cailab_2022a</strain>
    </source>
</reference>
<name>A0AAV7XAW3_9NEOP</name>
<comment type="subcellular location">
    <subcellularLocation>
        <location evidence="3">Mitochondrion</location>
    </subcellularLocation>
</comment>
<evidence type="ECO:0000313" key="5">
    <source>
        <dbReference type="Proteomes" id="UP001075354"/>
    </source>
</evidence>
<keyword evidence="5" id="KW-1185">Reference proteome</keyword>
<sequence length="139" mass="16338">MGQTIAPFGSVDVIEEDHKSGLGPRGIGDPDDMTLRSKEILVHIPRYQKKAAEYKCQNLSDEYEECLKKHTLPFSCRDKFAEYVECVHHWSFDIEYREQITQEYLNIRQEYRKTGRRRLGRALKGETYVTESQFKGFQV</sequence>
<accession>A0AAV7XAW3</accession>
<dbReference type="Pfam" id="PF08583">
    <property type="entry name" value="Cmc1"/>
    <property type="match status" value="1"/>
</dbReference>
<dbReference type="InterPro" id="IPR013892">
    <property type="entry name" value="Cyt_c_biogenesis_Cmc1-like"/>
</dbReference>
<keyword evidence="3" id="KW-0496">Mitochondrion</keyword>
<dbReference type="AlphaFoldDB" id="A0AAV7XAW3"/>
<keyword evidence="2" id="KW-1015">Disulfide bond</keyword>
<evidence type="ECO:0000256" key="3">
    <source>
        <dbReference type="RuleBase" id="RU364104"/>
    </source>
</evidence>
<evidence type="ECO:0000313" key="4">
    <source>
        <dbReference type="EMBL" id="KAJ1520620.1"/>
    </source>
</evidence>
<dbReference type="GO" id="GO:0005739">
    <property type="term" value="C:mitochondrion"/>
    <property type="evidence" value="ECO:0007669"/>
    <property type="project" value="UniProtKB-SubCell"/>
</dbReference>
<protein>
    <recommendedName>
        <fullName evidence="3">COX assembly mitochondrial protein</fullName>
    </recommendedName>
</protein>
<comment type="similarity">
    <text evidence="1 3">Belongs to the CMC family.</text>
</comment>